<dbReference type="EMBL" id="JAVFKD010000010">
    <property type="protein sequence ID" value="KAK5994453.1"/>
    <property type="molecule type" value="Genomic_DNA"/>
</dbReference>
<keyword evidence="2" id="KW-1185">Reference proteome</keyword>
<comment type="caution">
    <text evidence="1">The sequence shown here is derived from an EMBL/GenBank/DDBJ whole genome shotgun (WGS) entry which is preliminary data.</text>
</comment>
<proteinExistence type="predicted"/>
<name>A0ABR0SQK6_9HYPO</name>
<organism evidence="1 2">
    <name type="scientific">Cladobotryum mycophilum</name>
    <dbReference type="NCBI Taxonomy" id="491253"/>
    <lineage>
        <taxon>Eukaryota</taxon>
        <taxon>Fungi</taxon>
        <taxon>Dikarya</taxon>
        <taxon>Ascomycota</taxon>
        <taxon>Pezizomycotina</taxon>
        <taxon>Sordariomycetes</taxon>
        <taxon>Hypocreomycetidae</taxon>
        <taxon>Hypocreales</taxon>
        <taxon>Hypocreaceae</taxon>
        <taxon>Cladobotryum</taxon>
    </lineage>
</organism>
<evidence type="ECO:0000313" key="2">
    <source>
        <dbReference type="Proteomes" id="UP001338125"/>
    </source>
</evidence>
<dbReference type="Proteomes" id="UP001338125">
    <property type="component" value="Unassembled WGS sequence"/>
</dbReference>
<reference evidence="1 2" key="1">
    <citation type="submission" date="2024-01" db="EMBL/GenBank/DDBJ databases">
        <title>Complete genome of Cladobotryum mycophilum ATHUM6906.</title>
        <authorList>
            <person name="Christinaki A.C."/>
            <person name="Myridakis A.I."/>
            <person name="Kouvelis V.N."/>
        </authorList>
    </citation>
    <scope>NUCLEOTIDE SEQUENCE [LARGE SCALE GENOMIC DNA]</scope>
    <source>
        <strain evidence="1 2">ATHUM6906</strain>
    </source>
</reference>
<gene>
    <name evidence="1" type="ORF">PT974_04927</name>
</gene>
<evidence type="ECO:0000313" key="1">
    <source>
        <dbReference type="EMBL" id="KAK5994453.1"/>
    </source>
</evidence>
<sequence length="98" mass="11166">MAEADEDTAPVVDLYIPERARLAETLCQQPDNLSFNTFCRLRIEATELMVALNSEPEIAKRKRIRGMPQIDAFINGKISRARLCSSHKQDTVSAIYRR</sequence>
<accession>A0ABR0SQK6</accession>
<protein>
    <submittedName>
        <fullName evidence="1">Uncharacterized protein</fullName>
    </submittedName>
</protein>